<evidence type="ECO:0000313" key="4">
    <source>
        <dbReference type="Proteomes" id="UP000269539"/>
    </source>
</evidence>
<dbReference type="VEuPathDB" id="FungiDB:BTJ68_03715"/>
<dbReference type="VEuPathDB" id="FungiDB:BTJ68_14287"/>
<organism evidence="3 4">
    <name type="scientific">Hortaea werneckii</name>
    <name type="common">Black yeast</name>
    <name type="synonym">Cladosporium werneckii</name>
    <dbReference type="NCBI Taxonomy" id="91943"/>
    <lineage>
        <taxon>Eukaryota</taxon>
        <taxon>Fungi</taxon>
        <taxon>Dikarya</taxon>
        <taxon>Ascomycota</taxon>
        <taxon>Pezizomycotina</taxon>
        <taxon>Dothideomycetes</taxon>
        <taxon>Dothideomycetidae</taxon>
        <taxon>Mycosphaerellales</taxon>
        <taxon>Teratosphaeriaceae</taxon>
        <taxon>Hortaea</taxon>
    </lineage>
</organism>
<dbReference type="Pfam" id="PF22943">
    <property type="entry name" value="HTH_68"/>
    <property type="match status" value="1"/>
</dbReference>
<feature type="compositionally biased region" description="Low complexity" evidence="1">
    <location>
        <begin position="1"/>
        <end position="21"/>
    </location>
</feature>
<evidence type="ECO:0000259" key="2">
    <source>
        <dbReference type="Pfam" id="PF22943"/>
    </source>
</evidence>
<sequence>MGASGSKASRAAGSAARQYPNRPAPAPPSAQSATNAPPQPPPAPNHEPGPTVKPQARATGSRDEAINLDASDPDFAQSLRSIGPVQPNPTLSPTSAFPNPGNPNKNLTQAPRSLGPKPRENPTLVALDSRAKLQEAADAEFQMAGKRGHEGRQFLDVYMIRQILIERDVQGRSAEEIERKMGLKRGVVERLGGKGIVQLAQEQGRGQRGVEIRSESVAMPSTKALLQRMLQTQSQILTRLDTLDERLDNLTASHDQLSHDVCDARKAQHDVAMEVHSLRTYVYNPASARLVNTTELLEMILLEVVDLRSDVVEDPCDEPCNKYHYGRVGRARHCGKFDDQAYHRYLDREVAKASEQARRLRTLLLSRRVSRRFRETIDCSSKLQQALFFTPDPPAGATARINWLYLTSQVCHKLVVRGNTNQEDSICAHLVPETSDGAGGCEHVTYESWGGGVRSPSPGNYVLQLIQGMRRGCTCAGRGGCDMRASSTSSSWMDMHFSQPPLEVEWMVQSRLTWDLDLLPPSRPTTISSLFSDV</sequence>
<feature type="compositionally biased region" description="Polar residues" evidence="1">
    <location>
        <begin position="88"/>
        <end position="111"/>
    </location>
</feature>
<dbReference type="Proteomes" id="UP000269539">
    <property type="component" value="Unassembled WGS sequence"/>
</dbReference>
<evidence type="ECO:0000256" key="1">
    <source>
        <dbReference type="SAM" id="MobiDB-lite"/>
    </source>
</evidence>
<gene>
    <name evidence="3" type="ORF">D0864_07173</name>
</gene>
<name>A0A3M7FCE6_HORWE</name>
<reference evidence="3 4" key="1">
    <citation type="journal article" date="2018" name="BMC Genomics">
        <title>Genomic evidence for intraspecific hybridization in a clonal and extremely halotolerant yeast.</title>
        <authorList>
            <person name="Gostincar C."/>
            <person name="Stajich J.E."/>
            <person name="Zupancic J."/>
            <person name="Zalar P."/>
            <person name="Gunde-Cimerman N."/>
        </authorList>
    </citation>
    <scope>NUCLEOTIDE SEQUENCE [LARGE SCALE GENOMIC DNA]</scope>
    <source>
        <strain evidence="3 4">EXF-10513</strain>
    </source>
</reference>
<dbReference type="EMBL" id="QWIO01000757">
    <property type="protein sequence ID" value="RMY86004.1"/>
    <property type="molecule type" value="Genomic_DNA"/>
</dbReference>
<proteinExistence type="predicted"/>
<protein>
    <recommendedName>
        <fullName evidence="2">Helix-turn-helix domain-containing protein</fullName>
    </recommendedName>
</protein>
<evidence type="ECO:0000313" key="3">
    <source>
        <dbReference type="EMBL" id="RMY86004.1"/>
    </source>
</evidence>
<comment type="caution">
    <text evidence="3">The sequence shown here is derived from an EMBL/GenBank/DDBJ whole genome shotgun (WGS) entry which is preliminary data.</text>
</comment>
<dbReference type="AlphaFoldDB" id="A0A3M7FCE6"/>
<dbReference type="InterPro" id="IPR054448">
    <property type="entry name" value="HTH_put_ascomycetes"/>
</dbReference>
<feature type="domain" description="Helix-turn-helix" evidence="2">
    <location>
        <begin position="154"/>
        <end position="198"/>
    </location>
</feature>
<accession>A0A3M7FCE6</accession>
<feature type="compositionally biased region" description="Pro residues" evidence="1">
    <location>
        <begin position="37"/>
        <end position="47"/>
    </location>
</feature>
<feature type="region of interest" description="Disordered" evidence="1">
    <location>
        <begin position="1"/>
        <end position="122"/>
    </location>
</feature>